<keyword evidence="2" id="KW-1185">Reference proteome</keyword>
<proteinExistence type="predicted"/>
<organism evidence="1 2">
    <name type="scientific">Naganishia friedmannii</name>
    <dbReference type="NCBI Taxonomy" id="89922"/>
    <lineage>
        <taxon>Eukaryota</taxon>
        <taxon>Fungi</taxon>
        <taxon>Dikarya</taxon>
        <taxon>Basidiomycota</taxon>
        <taxon>Agaricomycotina</taxon>
        <taxon>Tremellomycetes</taxon>
        <taxon>Filobasidiales</taxon>
        <taxon>Filobasidiaceae</taxon>
        <taxon>Naganishia</taxon>
    </lineage>
</organism>
<comment type="caution">
    <text evidence="1">The sequence shown here is derived from an EMBL/GenBank/DDBJ whole genome shotgun (WGS) entry which is preliminary data.</text>
</comment>
<evidence type="ECO:0000313" key="2">
    <source>
        <dbReference type="Proteomes" id="UP001227268"/>
    </source>
</evidence>
<protein>
    <submittedName>
        <fullName evidence="1">Uncharacterized protein</fullName>
    </submittedName>
</protein>
<name>A0ACC2VT62_9TREE</name>
<accession>A0ACC2VT62</accession>
<sequence length="1056" mass="117037">MAYHGQGQGYNYPTQQQYNQPPPPPPMQDPFRPASAGGHPSYPPPTDPLRYQTTSPAPAPMPMSGYTTSPPPHGNAYPPVSPPPLRQSFAQVGQVMHDQNQTQQMGGYPPSFPQHAPTPPPQQHHSLHHSHSQPLYDPSSGYGGGLMPINTNLTGNGNQQQGYDQQWAQQGPPITTQQPAGAEMYMPDPRMMSPPPFLPHQNSDHYLYSVDGQVNPYTDPIIPGRAYSPYPGVGAGTGNGGGNGMPGAYTPLGDDADQPLLSRHQSQGDGHGGRYGNPFMGSAGDLGAAGADEIGLSGAGGGRARQPSGMMNPDEPVTTLRYGAAPEGRMIRRLKTTKRVPLFRGNLVLECPVPTALLELCPIEHRKEQEFALMRYTAVTCGPDDFSQERYTLRQKQLYEPTRKTEIFIVITMYNEDEVLFARTMRGVMANIAHLNNERSRSTVWGDDGWKKVVVCVVVDGRKVFNPRTRAMLAALGVYQEGIAKNMVGDKPVEAHVYEYTTQLTLDKNHQVVPAKKWAPVQMILCVKEKNAKKINSHRWFFNAFGPILQPNVCVLLDVGTDPASTSIYHLWKTFDLKPNCGGACGEIVALKGLYWRNLINPLVAAQNFEYKMSNILDKPLESAFGWITVLPGAFSAYRYKALENDVHGEGPLKQYFLGEHMHGADAGIFTANMYLAEDRILCWELVSKRGSRWTLHYVKSARAVTDVPDRVPELVSQRRRWLNGSFFAAIHSIFHFGYLYRSKHGFWRKFFLHIELIYQTYNMIFTWFSMGNYYIAFDYVKWTKYINIPLAYIYLALLAMCFLLSMGNRPQGSVAGYTTAMVGFAIITVYMVAAAVYLAVVGIKAAVNDGTINASDYTNADQTFRNIVLSLIATYGIYILASVLAMDPWHLLTSFPQYLLLAPSYINVFNVYAFSNVHDVSWGTKGADKVEMELGVAGGGKNAKAGEVDVAVPTEEKDINAIYAAELKRLAQPAQPEVKTKSPTQKQEDYYKTFRTNTLMLWVVSNAGLAAGILNATIQVKSKSLSAIYMGFILYSVAALAGSTWYLTLRLFQRE</sequence>
<dbReference type="Proteomes" id="UP001227268">
    <property type="component" value="Unassembled WGS sequence"/>
</dbReference>
<reference evidence="1" key="1">
    <citation type="submission" date="2023-04" db="EMBL/GenBank/DDBJ databases">
        <title>Draft Genome sequencing of Naganishia species isolated from polar environments using Oxford Nanopore Technology.</title>
        <authorList>
            <person name="Leo P."/>
            <person name="Venkateswaran K."/>
        </authorList>
    </citation>
    <scope>NUCLEOTIDE SEQUENCE</scope>
    <source>
        <strain evidence="1">MNA-CCFEE 5423</strain>
    </source>
</reference>
<dbReference type="EMBL" id="JASBWT010000009">
    <property type="protein sequence ID" value="KAJ9101831.1"/>
    <property type="molecule type" value="Genomic_DNA"/>
</dbReference>
<evidence type="ECO:0000313" key="1">
    <source>
        <dbReference type="EMBL" id="KAJ9101831.1"/>
    </source>
</evidence>
<gene>
    <name evidence="1" type="ORF">QFC21_003171</name>
</gene>